<reference evidence="3 4" key="1">
    <citation type="journal article" date="2004" name="Nature">
        <title>Genome evolution in yeasts.</title>
        <authorList>
            <consortium name="Genolevures"/>
            <person name="Dujon B."/>
            <person name="Sherman D."/>
            <person name="Fischer G."/>
            <person name="Durrens P."/>
            <person name="Casaregola S."/>
            <person name="Lafontaine I."/>
            <person name="de Montigny J."/>
            <person name="Marck C."/>
            <person name="Neuveglise C."/>
            <person name="Talla E."/>
            <person name="Goffard N."/>
            <person name="Frangeul L."/>
            <person name="Aigle M."/>
            <person name="Anthouard V."/>
            <person name="Babour A."/>
            <person name="Barbe V."/>
            <person name="Barnay S."/>
            <person name="Blanchin S."/>
            <person name="Beckerich J.M."/>
            <person name="Beyne E."/>
            <person name="Bleykasten C."/>
            <person name="Boisrame A."/>
            <person name="Boyer J."/>
            <person name="Cattolico L."/>
            <person name="Confanioleri F."/>
            <person name="de Daruvar A."/>
            <person name="Despons L."/>
            <person name="Fabre E."/>
            <person name="Fairhead C."/>
            <person name="Ferry-Dumazet H."/>
            <person name="Groppi A."/>
            <person name="Hantraye F."/>
            <person name="Hennequin C."/>
            <person name="Jauniaux N."/>
            <person name="Joyet P."/>
            <person name="Kachouri R."/>
            <person name="Kerrest A."/>
            <person name="Koszul R."/>
            <person name="Lemaire M."/>
            <person name="Lesur I."/>
            <person name="Ma L."/>
            <person name="Muller H."/>
            <person name="Nicaud J.M."/>
            <person name="Nikolski M."/>
            <person name="Oztas S."/>
            <person name="Ozier-Kalogeropoulos O."/>
            <person name="Pellenz S."/>
            <person name="Potier S."/>
            <person name="Richard G.F."/>
            <person name="Straub M.L."/>
            <person name="Suleau A."/>
            <person name="Swennene D."/>
            <person name="Tekaia F."/>
            <person name="Wesolowski-Louvel M."/>
            <person name="Westhof E."/>
            <person name="Wirth B."/>
            <person name="Zeniou-Meyer M."/>
            <person name="Zivanovic I."/>
            <person name="Bolotin-Fukuhara M."/>
            <person name="Thierry A."/>
            <person name="Bouchier C."/>
            <person name="Caudron B."/>
            <person name="Scarpelli C."/>
            <person name="Gaillardin C."/>
            <person name="Weissenbach J."/>
            <person name="Wincker P."/>
            <person name="Souciet J.L."/>
        </authorList>
    </citation>
    <scope>NUCLEOTIDE SEQUENCE [LARGE SCALE GENOMIC DNA]</scope>
    <source>
        <strain evidence="4">ATCC 36239 / CBS 767 / BCRC 21394 / JCM 1990 / NBRC 0083 / IGC 2968</strain>
    </source>
</reference>
<keyword evidence="4" id="KW-1185">Reference proteome</keyword>
<dbReference type="EMBL" id="CR382136">
    <property type="protein sequence ID" value="CAG87496.2"/>
    <property type="molecule type" value="Genomic_DNA"/>
</dbReference>
<proteinExistence type="predicted"/>
<dbReference type="InParanoid" id="Q6BR48"/>
<dbReference type="AlphaFoldDB" id="Q6BR48"/>
<evidence type="ECO:0000256" key="1">
    <source>
        <dbReference type="SAM" id="MobiDB-lite"/>
    </source>
</evidence>
<dbReference type="PROSITE" id="PS50011">
    <property type="entry name" value="PROTEIN_KINASE_DOM"/>
    <property type="match status" value="1"/>
</dbReference>
<dbReference type="GeneID" id="2901112"/>
<sequence length="403" mass="46752">MHYKMSKSEPYTDSPALCFGIGDYKTENYYLSQGFEELKVAIENTRTSMIELIFPEREWSPRVVFALTLRKHLYQAFLCGTDRVFISDHQSFSGFFRYEIVNGQMTIEYYVINDPETALEGMTLRSAIAGFFYKSEEKAFDTKKALARSLSVANSAKRFDPFLNVLPRPVELLNKLPTNELQGLRNIEETDGLEDFQVILDQPYWRIIHNAVKWYPNLGLKLPYTVVAELYRYSKLFWEDAANGLLWVSLPDKREYYEMFITELSINEKNAKSQFAANFSKLIVSGYWNGVPDHPMHIFEDVGEKIPRNEWEEEKVYEGVKLRLEELHSLGISHNDVRMENIHVSESGKILLANFGLSQYPANEKNKMNDFDFLNSVFPTNTDSEDSDSECDMTMNMNEDNSN</sequence>
<feature type="region of interest" description="Disordered" evidence="1">
    <location>
        <begin position="382"/>
        <end position="403"/>
    </location>
</feature>
<dbReference type="InterPro" id="IPR000719">
    <property type="entry name" value="Prot_kinase_dom"/>
</dbReference>
<dbReference type="GO" id="GO:0004672">
    <property type="term" value="F:protein kinase activity"/>
    <property type="evidence" value="ECO:0007669"/>
    <property type="project" value="InterPro"/>
</dbReference>
<evidence type="ECO:0000313" key="4">
    <source>
        <dbReference type="Proteomes" id="UP000000599"/>
    </source>
</evidence>
<dbReference type="SUPFAM" id="SSF56112">
    <property type="entry name" value="Protein kinase-like (PK-like)"/>
    <property type="match status" value="1"/>
</dbReference>
<dbReference type="InterPro" id="IPR022167">
    <property type="entry name" value="DUF3698"/>
</dbReference>
<name>Q6BR48_DEBHA</name>
<dbReference type="KEGG" id="dha:DEHA2D19162g"/>
<feature type="domain" description="Protein kinase" evidence="2">
    <location>
        <begin position="170"/>
        <end position="403"/>
    </location>
</feature>
<gene>
    <name evidence="3" type="ordered locus">DEHA2D19162g</name>
</gene>
<dbReference type="RefSeq" id="XP_459322.2">
    <property type="nucleotide sequence ID" value="XM_459322.1"/>
</dbReference>
<evidence type="ECO:0000313" key="3">
    <source>
        <dbReference type="EMBL" id="CAG87496.2"/>
    </source>
</evidence>
<evidence type="ECO:0000259" key="2">
    <source>
        <dbReference type="PROSITE" id="PS50011"/>
    </source>
</evidence>
<dbReference type="GO" id="GO:0005524">
    <property type="term" value="F:ATP binding"/>
    <property type="evidence" value="ECO:0007669"/>
    <property type="project" value="InterPro"/>
</dbReference>
<dbReference type="OrthoDB" id="4062651at2759"/>
<dbReference type="InterPro" id="IPR011009">
    <property type="entry name" value="Kinase-like_dom_sf"/>
</dbReference>
<dbReference type="Proteomes" id="UP000000599">
    <property type="component" value="Chromosome D"/>
</dbReference>
<dbReference type="eggNOG" id="ENOG502T2C9">
    <property type="taxonomic scope" value="Eukaryota"/>
</dbReference>
<dbReference type="Pfam" id="PF12479">
    <property type="entry name" value="DUF3698"/>
    <property type="match status" value="1"/>
</dbReference>
<accession>Q6BR48</accession>
<dbReference type="HOGENOM" id="CLU_683385_0_0_1"/>
<dbReference type="Gene3D" id="1.10.510.10">
    <property type="entry name" value="Transferase(Phosphotransferase) domain 1"/>
    <property type="match status" value="1"/>
</dbReference>
<organism evidence="3 4">
    <name type="scientific">Debaryomyces hansenii (strain ATCC 36239 / CBS 767 / BCRC 21394 / JCM 1990 / NBRC 0083 / IGC 2968)</name>
    <name type="common">Yeast</name>
    <name type="synonym">Torulaspora hansenii</name>
    <dbReference type="NCBI Taxonomy" id="284592"/>
    <lineage>
        <taxon>Eukaryota</taxon>
        <taxon>Fungi</taxon>
        <taxon>Dikarya</taxon>
        <taxon>Ascomycota</taxon>
        <taxon>Saccharomycotina</taxon>
        <taxon>Pichiomycetes</taxon>
        <taxon>Debaryomycetaceae</taxon>
        <taxon>Debaryomyces</taxon>
    </lineage>
</organism>
<protein>
    <submittedName>
        <fullName evidence="3">DEHA2D19162p</fullName>
    </submittedName>
</protein>